<evidence type="ECO:0000313" key="3">
    <source>
        <dbReference type="Proteomes" id="UP000288805"/>
    </source>
</evidence>
<feature type="region of interest" description="Disordered" evidence="1">
    <location>
        <begin position="33"/>
        <end position="55"/>
    </location>
</feature>
<accession>A0A438C9Y1</accession>
<proteinExistence type="predicted"/>
<gene>
    <name evidence="2" type="ORF">CK203_112518</name>
</gene>
<dbReference type="Proteomes" id="UP000288805">
    <property type="component" value="Unassembled WGS sequence"/>
</dbReference>
<dbReference type="EMBL" id="QGNW01002402">
    <property type="protein sequence ID" value="RVW20063.1"/>
    <property type="molecule type" value="Genomic_DNA"/>
</dbReference>
<reference evidence="2 3" key="1">
    <citation type="journal article" date="2018" name="PLoS Genet.">
        <title>Population sequencing reveals clonal diversity and ancestral inbreeding in the grapevine cultivar Chardonnay.</title>
        <authorList>
            <person name="Roach M.J."/>
            <person name="Johnson D.L."/>
            <person name="Bohlmann J."/>
            <person name="van Vuuren H.J."/>
            <person name="Jones S.J."/>
            <person name="Pretorius I.S."/>
            <person name="Schmidt S.A."/>
            <person name="Borneman A.R."/>
        </authorList>
    </citation>
    <scope>NUCLEOTIDE SEQUENCE [LARGE SCALE GENOMIC DNA]</scope>
    <source>
        <strain evidence="3">cv. Chardonnay</strain>
        <tissue evidence="2">Leaf</tissue>
    </source>
</reference>
<name>A0A438C9Y1_VITVI</name>
<protein>
    <submittedName>
        <fullName evidence="2">Uncharacterized protein</fullName>
    </submittedName>
</protein>
<dbReference type="AlphaFoldDB" id="A0A438C9Y1"/>
<comment type="caution">
    <text evidence="2">The sequence shown here is derived from an EMBL/GenBank/DDBJ whole genome shotgun (WGS) entry which is preliminary data.</text>
</comment>
<organism evidence="2 3">
    <name type="scientific">Vitis vinifera</name>
    <name type="common">Grape</name>
    <dbReference type="NCBI Taxonomy" id="29760"/>
    <lineage>
        <taxon>Eukaryota</taxon>
        <taxon>Viridiplantae</taxon>
        <taxon>Streptophyta</taxon>
        <taxon>Embryophyta</taxon>
        <taxon>Tracheophyta</taxon>
        <taxon>Spermatophyta</taxon>
        <taxon>Magnoliopsida</taxon>
        <taxon>eudicotyledons</taxon>
        <taxon>Gunneridae</taxon>
        <taxon>Pentapetalae</taxon>
        <taxon>rosids</taxon>
        <taxon>Vitales</taxon>
        <taxon>Vitaceae</taxon>
        <taxon>Viteae</taxon>
        <taxon>Vitis</taxon>
    </lineage>
</organism>
<evidence type="ECO:0000256" key="1">
    <source>
        <dbReference type="SAM" id="MobiDB-lite"/>
    </source>
</evidence>
<sequence length="111" mass="12410">MRSQVTEENIKSNEGNHRYFHHSANQIQSGLCGFTMGSTGEPDRKRRHFSSLSPTAATAKKMPFLPVSEDKKAWLKWQGVGSEDGDVLDFSIQPNISARSFIMVEILPSMP</sequence>
<evidence type="ECO:0000313" key="2">
    <source>
        <dbReference type="EMBL" id="RVW20063.1"/>
    </source>
</evidence>